<dbReference type="WBParaSite" id="nRc.2.0.1.t42229-RA">
    <property type="protein sequence ID" value="nRc.2.0.1.t42229-RA"/>
    <property type="gene ID" value="nRc.2.0.1.g42229"/>
</dbReference>
<dbReference type="Proteomes" id="UP000887565">
    <property type="component" value="Unplaced"/>
</dbReference>
<evidence type="ECO:0000313" key="1">
    <source>
        <dbReference type="Proteomes" id="UP000887565"/>
    </source>
</evidence>
<accession>A0A915KTI4</accession>
<dbReference type="AlphaFoldDB" id="A0A915KTI4"/>
<proteinExistence type="predicted"/>
<protein>
    <submittedName>
        <fullName evidence="2">Uncharacterized protein</fullName>
    </submittedName>
</protein>
<reference evidence="2" key="1">
    <citation type="submission" date="2022-11" db="UniProtKB">
        <authorList>
            <consortium name="WormBaseParasite"/>
        </authorList>
    </citation>
    <scope>IDENTIFICATION</scope>
</reference>
<keyword evidence="1" id="KW-1185">Reference proteome</keyword>
<name>A0A915KTI4_ROMCU</name>
<evidence type="ECO:0000313" key="2">
    <source>
        <dbReference type="WBParaSite" id="nRc.2.0.1.t42229-RA"/>
    </source>
</evidence>
<sequence length="90" mass="10557">MDNLHKGLHDLHQLIVQKHGKKSDQPRCLECEGYSHVALGPYENMDEYIERFNELELTWFFEEDQPVLEYKPYNQGETKCLWLCAASALA</sequence>
<organism evidence="1 2">
    <name type="scientific">Romanomermis culicivorax</name>
    <name type="common">Nematode worm</name>
    <dbReference type="NCBI Taxonomy" id="13658"/>
    <lineage>
        <taxon>Eukaryota</taxon>
        <taxon>Metazoa</taxon>
        <taxon>Ecdysozoa</taxon>
        <taxon>Nematoda</taxon>
        <taxon>Enoplea</taxon>
        <taxon>Dorylaimia</taxon>
        <taxon>Mermithida</taxon>
        <taxon>Mermithoidea</taxon>
        <taxon>Mermithidae</taxon>
        <taxon>Romanomermis</taxon>
    </lineage>
</organism>